<comment type="similarity">
    <text evidence="3">Belongs to the adaptor complexes large subunit family.</text>
</comment>
<reference evidence="11" key="2">
    <citation type="submission" date="2025-08" db="UniProtKB">
        <authorList>
            <consortium name="Ensembl"/>
        </authorList>
    </citation>
    <scope>IDENTIFICATION</scope>
</reference>
<evidence type="ECO:0000313" key="11">
    <source>
        <dbReference type="Ensembl" id="ENSPNAP00000042834.1"/>
    </source>
</evidence>
<gene>
    <name evidence="11" type="primary">AP1G2</name>
</gene>
<dbReference type="SMART" id="SM00809">
    <property type="entry name" value="Alpha_adaptinC2"/>
    <property type="match status" value="1"/>
</dbReference>
<dbReference type="InterPro" id="IPR050840">
    <property type="entry name" value="Adaptor_Complx_Large_Subunit"/>
</dbReference>
<dbReference type="Gene3D" id="1.25.10.10">
    <property type="entry name" value="Leucine-rich Repeat Variant"/>
    <property type="match status" value="1"/>
</dbReference>
<dbReference type="GO" id="GO:0030121">
    <property type="term" value="C:AP-1 adaptor complex"/>
    <property type="evidence" value="ECO:0007669"/>
    <property type="project" value="InterPro"/>
</dbReference>
<protein>
    <recommendedName>
        <fullName evidence="10">GAE domain-containing protein</fullName>
    </recommendedName>
</protein>
<evidence type="ECO:0000256" key="9">
    <source>
        <dbReference type="ARBA" id="ARBA00029433"/>
    </source>
</evidence>
<dbReference type="SUPFAM" id="SSF49348">
    <property type="entry name" value="Clathrin adaptor appendage domain"/>
    <property type="match status" value="1"/>
</dbReference>
<accession>A0AAR2IXQ9</accession>
<dbReference type="InterPro" id="IPR016024">
    <property type="entry name" value="ARM-type_fold"/>
</dbReference>
<comment type="subcellular location">
    <subcellularLocation>
        <location evidence="1">Cytoplasmic vesicle membrane</location>
    </subcellularLocation>
    <subcellularLocation>
        <location evidence="9">Endomembrane system</location>
        <topology evidence="9">Peripheral membrane protein</topology>
        <orientation evidence="9">Cytoplasmic side</orientation>
    </subcellularLocation>
    <subcellularLocation>
        <location evidence="2">Golgi apparatus</location>
    </subcellularLocation>
</comment>
<dbReference type="FunFam" id="1.25.10.10:FF:000030">
    <property type="entry name" value="AP-1 complex subunit gamma"/>
    <property type="match status" value="1"/>
</dbReference>
<dbReference type="InterPro" id="IPR008153">
    <property type="entry name" value="GAE_dom"/>
</dbReference>
<dbReference type="InterPro" id="IPR002553">
    <property type="entry name" value="Clathrin/coatomer_adapt-like_N"/>
</dbReference>
<evidence type="ECO:0000256" key="3">
    <source>
        <dbReference type="ARBA" id="ARBA00006613"/>
    </source>
</evidence>
<evidence type="ECO:0000256" key="6">
    <source>
        <dbReference type="ARBA" id="ARBA00023034"/>
    </source>
</evidence>
<evidence type="ECO:0000256" key="4">
    <source>
        <dbReference type="ARBA" id="ARBA00022448"/>
    </source>
</evidence>
<proteinExistence type="inferred from homology"/>
<keyword evidence="5" id="KW-0653">Protein transport</keyword>
<keyword evidence="8" id="KW-0968">Cytoplasmic vesicle</keyword>
<evidence type="ECO:0000259" key="10">
    <source>
        <dbReference type="PROSITE" id="PS50180"/>
    </source>
</evidence>
<feature type="domain" description="GAE" evidence="10">
    <location>
        <begin position="496"/>
        <end position="609"/>
    </location>
</feature>
<dbReference type="AlphaFoldDB" id="A0AAR2IXQ9"/>
<reference evidence="11" key="3">
    <citation type="submission" date="2025-09" db="UniProtKB">
        <authorList>
            <consortium name="Ensembl"/>
        </authorList>
    </citation>
    <scope>IDENTIFICATION</scope>
</reference>
<dbReference type="InterPro" id="IPR011989">
    <property type="entry name" value="ARM-like"/>
</dbReference>
<dbReference type="SUPFAM" id="SSF48371">
    <property type="entry name" value="ARM repeat"/>
    <property type="match status" value="1"/>
</dbReference>
<evidence type="ECO:0000256" key="7">
    <source>
        <dbReference type="ARBA" id="ARBA00023136"/>
    </source>
</evidence>
<dbReference type="PROSITE" id="PS50180">
    <property type="entry name" value="GAE"/>
    <property type="match status" value="1"/>
</dbReference>
<dbReference type="InterPro" id="IPR017107">
    <property type="entry name" value="AP1_complex_gsu"/>
</dbReference>
<evidence type="ECO:0000256" key="8">
    <source>
        <dbReference type="ARBA" id="ARBA00023329"/>
    </source>
</evidence>
<evidence type="ECO:0000256" key="1">
    <source>
        <dbReference type="ARBA" id="ARBA00004156"/>
    </source>
</evidence>
<dbReference type="InterPro" id="IPR013041">
    <property type="entry name" value="Clathrin_app_Ig-like_sf"/>
</dbReference>
<dbReference type="Proteomes" id="UP001501920">
    <property type="component" value="Chromosome 2"/>
</dbReference>
<evidence type="ECO:0000256" key="2">
    <source>
        <dbReference type="ARBA" id="ARBA00004555"/>
    </source>
</evidence>
<dbReference type="PIRSF" id="PIRSF037094">
    <property type="entry name" value="AP1_complex_gamma"/>
    <property type="match status" value="1"/>
</dbReference>
<dbReference type="Pfam" id="PF01602">
    <property type="entry name" value="Adaptin_N"/>
    <property type="match status" value="1"/>
</dbReference>
<keyword evidence="4" id="KW-0813">Transport</keyword>
<organism evidence="11 12">
    <name type="scientific">Pygocentrus nattereri</name>
    <name type="common">Red-bellied piranha</name>
    <dbReference type="NCBI Taxonomy" id="42514"/>
    <lineage>
        <taxon>Eukaryota</taxon>
        <taxon>Metazoa</taxon>
        <taxon>Chordata</taxon>
        <taxon>Craniata</taxon>
        <taxon>Vertebrata</taxon>
        <taxon>Euteleostomi</taxon>
        <taxon>Actinopterygii</taxon>
        <taxon>Neopterygii</taxon>
        <taxon>Teleostei</taxon>
        <taxon>Ostariophysi</taxon>
        <taxon>Characiformes</taxon>
        <taxon>Characoidei</taxon>
        <taxon>Pygocentrus</taxon>
    </lineage>
</organism>
<dbReference type="GO" id="GO:0016192">
    <property type="term" value="P:vesicle-mediated transport"/>
    <property type="evidence" value="ECO:0007669"/>
    <property type="project" value="InterPro"/>
</dbReference>
<keyword evidence="6" id="KW-0333">Golgi apparatus</keyword>
<keyword evidence="7" id="KW-0472">Membrane</keyword>
<dbReference type="Ensembl" id="ENSPNAT00000063464.1">
    <property type="protein sequence ID" value="ENSPNAP00000042834.1"/>
    <property type="gene ID" value="ENSPNAG00000021773.2"/>
</dbReference>
<reference evidence="11 12" key="1">
    <citation type="submission" date="2020-10" db="EMBL/GenBank/DDBJ databases">
        <title>Pygocentrus nattereri (red-bellied piranha) genome, fPygNat1, primary haplotype.</title>
        <authorList>
            <person name="Myers G."/>
            <person name="Meyer A."/>
            <person name="Karagic N."/>
            <person name="Pippel M."/>
            <person name="Winkler S."/>
            <person name="Tracey A."/>
            <person name="Wood J."/>
            <person name="Formenti G."/>
            <person name="Howe K."/>
            <person name="Fedrigo O."/>
            <person name="Jarvis E.D."/>
        </authorList>
    </citation>
    <scope>NUCLEOTIDE SEQUENCE [LARGE SCALE GENOMIC DNA]</scope>
</reference>
<evidence type="ECO:0000256" key="5">
    <source>
        <dbReference type="ARBA" id="ARBA00022927"/>
    </source>
</evidence>
<name>A0AAR2IXQ9_PYGNA</name>
<evidence type="ECO:0000313" key="12">
    <source>
        <dbReference type="Proteomes" id="UP001501920"/>
    </source>
</evidence>
<dbReference type="Gene3D" id="2.60.40.1230">
    <property type="match status" value="1"/>
</dbReference>
<dbReference type="PANTHER" id="PTHR22780">
    <property type="entry name" value="ADAPTIN, ALPHA/GAMMA/EPSILON"/>
    <property type="match status" value="1"/>
</dbReference>
<dbReference type="Pfam" id="PF02883">
    <property type="entry name" value="Alpha_adaptinC2"/>
    <property type="match status" value="1"/>
</dbReference>
<dbReference type="InterPro" id="IPR008152">
    <property type="entry name" value="Clathrin_a/b/g-adaptin_app_Ig"/>
</dbReference>
<keyword evidence="12" id="KW-1185">Reference proteome</keyword>
<dbReference type="GO" id="GO:0006886">
    <property type="term" value="P:intracellular protein transport"/>
    <property type="evidence" value="ECO:0007669"/>
    <property type="project" value="InterPro"/>
</dbReference>
<sequence length="614" mass="67473">MGSAEMCRDLAPEIERLLKASNSYIKKKAALCAVHIVRKIPELGELFTPSAHSLLSDKNHGVLHGAVVLITELCERNPGNLDEFRKAVPELVQIMKGLVTSGYSPEHNVAGISDPFLQVRVLRLLRILGRNNDEASDAMNDLLAQVATNTDSSKTAGSAVLYETVLTIMDIKSESGLRVLAVNILGRFLLNNDRNIRYISMTSLQKIVQTDHTAVQRHRGTIVDCLKDQDASVKRRALELSLALVSAANIRSMMKELLRFLSTCPPELRSHATSGIFNAAERYAPSQRWHIDTILHVLITAGGDVRDETVPNLIQLISVASELHCYTVHKLYRALISDISQQSLVQVACWCIGEYGDLLLKGDCDEIEPMQVEKIPNDVLDVLETILQSHMSSPTSRGFALTAIMKLSTRITNNIESVVSIYGSCIDVELQQRAVEYNALFKKYDHMRYLIMSSHTIINTTSNSTSSSVQENLLDLLGGLEPTPVGFNSVTCLCVFSAPNVTVYEKGGVNLKLQCDNQTETAITVTFTASNSTQSDITSFTLQAAVPKSVQLQMKAPSGDVIPAQGRGTVTQTILLNNPNKASLKMRVRLSYTSQGTLCQDMVQIDSFPSPAWN</sequence>
<dbReference type="GeneTree" id="ENSGT00950000182838"/>